<dbReference type="PANTHER" id="PTHR30327:SF1">
    <property type="entry name" value="UPF0301 PROTEIN YQGE"/>
    <property type="match status" value="1"/>
</dbReference>
<comment type="similarity">
    <text evidence="1 2">Belongs to the UPF0301 (AlgH) family.</text>
</comment>
<dbReference type="Gene3D" id="3.40.1740.10">
    <property type="entry name" value="VC0467-like"/>
    <property type="match status" value="1"/>
</dbReference>
<evidence type="ECO:0000256" key="1">
    <source>
        <dbReference type="ARBA" id="ARBA00009600"/>
    </source>
</evidence>
<organism evidence="3">
    <name type="scientific">Thermohahella caldifontis</name>
    <dbReference type="NCBI Taxonomy" id="3142973"/>
    <lineage>
        <taxon>Bacteria</taxon>
        <taxon>Pseudomonadati</taxon>
        <taxon>Pseudomonadota</taxon>
        <taxon>Gammaproteobacteria</taxon>
        <taxon>Oceanospirillales</taxon>
        <taxon>Hahellaceae</taxon>
        <taxon>Thermohahella</taxon>
    </lineage>
</organism>
<dbReference type="InterPro" id="IPR003774">
    <property type="entry name" value="AlgH-like"/>
</dbReference>
<dbReference type="KEGG" id="tcd:AAIA72_13160"/>
<reference evidence="3" key="1">
    <citation type="submission" date="2024-05" db="EMBL/GenBank/DDBJ databases">
        <title>Genome sequencing of novel strain.</title>
        <authorList>
            <person name="Ganbat D."/>
            <person name="Ganbat S."/>
            <person name="Lee S.-J."/>
        </authorList>
    </citation>
    <scope>NUCLEOTIDE SEQUENCE</scope>
    <source>
        <strain evidence="3">SMD15-11</strain>
    </source>
</reference>
<name>A0AB39UUT5_9GAMM</name>
<evidence type="ECO:0000256" key="2">
    <source>
        <dbReference type="HAMAP-Rule" id="MF_00758"/>
    </source>
</evidence>
<dbReference type="Pfam" id="PF02622">
    <property type="entry name" value="DUF179"/>
    <property type="match status" value="1"/>
</dbReference>
<gene>
    <name evidence="3" type="ORF">AAIA72_13160</name>
</gene>
<dbReference type="SUPFAM" id="SSF143456">
    <property type="entry name" value="VC0467-like"/>
    <property type="match status" value="1"/>
</dbReference>
<accession>A0AB39UUT5</accession>
<dbReference type="EMBL" id="CP154858">
    <property type="protein sequence ID" value="XDT71745.1"/>
    <property type="molecule type" value="Genomic_DNA"/>
</dbReference>
<proteinExistence type="inferred from homology"/>
<dbReference type="PANTHER" id="PTHR30327">
    <property type="entry name" value="UNCHARACTERIZED PROTEIN YQGE"/>
    <property type="match status" value="1"/>
</dbReference>
<protein>
    <recommendedName>
        <fullName evidence="2">UPF0301 protein AAIA72_13160</fullName>
    </recommendedName>
</protein>
<dbReference type="HAMAP" id="MF_00758">
    <property type="entry name" value="UPF0301"/>
    <property type="match status" value="1"/>
</dbReference>
<dbReference type="GO" id="GO:0005829">
    <property type="term" value="C:cytosol"/>
    <property type="evidence" value="ECO:0007669"/>
    <property type="project" value="TreeGrafter"/>
</dbReference>
<evidence type="ECO:0000313" key="3">
    <source>
        <dbReference type="EMBL" id="XDT71745.1"/>
    </source>
</evidence>
<sequence>MNHSLKNHFLIAMPHLKDPHFQGTVTLLCDHDEDGAMGVIVNRVLDVQLSEILDQLDIHPLRHDEPVYFGGPVQLERGFVLHREPGPWKSTVEVSDGIHITTSRDILEAIAEGWGPAEHLVALGYAGWTAGQLEEELARNAWLTCPATPEVLFNVPPDGKLGYLMGQLGIDYRMLTDQAGHG</sequence>
<dbReference type="RefSeq" id="WP_369600770.1">
    <property type="nucleotide sequence ID" value="NZ_CP154858.1"/>
</dbReference>
<dbReference type="AlphaFoldDB" id="A0AB39UUT5"/>
<dbReference type="NCBIfam" id="NF001266">
    <property type="entry name" value="PRK00228.1-1"/>
    <property type="match status" value="1"/>
</dbReference>